<accession>A0A7L9WPS8</accession>
<dbReference type="PANTHER" id="PTHR35802:SF1">
    <property type="entry name" value="PROTEASE SYNTHASE AND SPORULATION PROTEIN PAI 2"/>
    <property type="match status" value="1"/>
</dbReference>
<dbReference type="Pfam" id="PF04299">
    <property type="entry name" value="FMN_bind_2"/>
    <property type="match status" value="1"/>
</dbReference>
<reference evidence="1 2" key="1">
    <citation type="submission" date="2019-10" db="EMBL/GenBank/DDBJ databases">
        <title>Pseudopuniceibacterium sp. HQ09 islated from Antarctica.</title>
        <authorList>
            <person name="Liao L."/>
            <person name="Su S."/>
            <person name="Chen B."/>
            <person name="Yu Y."/>
        </authorList>
    </citation>
    <scope>NUCLEOTIDE SEQUENCE [LARGE SCALE GENOMIC DNA]</scope>
    <source>
        <strain evidence="1 2">HQ09</strain>
    </source>
</reference>
<dbReference type="KEGG" id="pshq:F3W81_14085"/>
<sequence length="208" mass="22888">MHPNPIYRTATRAENLSFASDVGFGLFCLSAGALAPLVAQAPFLIEGDSLILHLVRSNPVARALRTGGMPARLVVMGPHGYVSPDWYGVEDQVPTWNYVSVEVTGVMEMLPEAEMRPVLNRLSETFEARLAPKPVWRTEKMSDEALERMMRAIVPLRMQVETVEGTWKLSQNKPDAVRHGAATGMQQAGFGSDLPPLVAMMRRAGETE</sequence>
<dbReference type="Gene3D" id="2.30.110.10">
    <property type="entry name" value="Electron Transport, Fmn-binding Protein, Chain A"/>
    <property type="match status" value="1"/>
</dbReference>
<dbReference type="SUPFAM" id="SSF50475">
    <property type="entry name" value="FMN-binding split barrel"/>
    <property type="match status" value="1"/>
</dbReference>
<dbReference type="AlphaFoldDB" id="A0A7L9WPS8"/>
<dbReference type="InterPro" id="IPR012349">
    <property type="entry name" value="Split_barrel_FMN-bd"/>
</dbReference>
<dbReference type="PANTHER" id="PTHR35802">
    <property type="entry name" value="PROTEASE SYNTHASE AND SPORULATION PROTEIN PAI 2"/>
    <property type="match status" value="1"/>
</dbReference>
<proteinExistence type="predicted"/>
<protein>
    <submittedName>
        <fullName evidence="1">FMN-binding negative transcriptional regulator</fullName>
    </submittedName>
</protein>
<dbReference type="EMBL" id="CP045201">
    <property type="protein sequence ID" value="QOL81854.1"/>
    <property type="molecule type" value="Genomic_DNA"/>
</dbReference>
<dbReference type="Proteomes" id="UP000594118">
    <property type="component" value="Chromosome"/>
</dbReference>
<evidence type="ECO:0000313" key="1">
    <source>
        <dbReference type="EMBL" id="QOL81854.1"/>
    </source>
</evidence>
<evidence type="ECO:0000313" key="2">
    <source>
        <dbReference type="Proteomes" id="UP000594118"/>
    </source>
</evidence>
<organism evidence="1 2">
    <name type="scientific">Pseudooceanicola spongiae</name>
    <dbReference type="NCBI Taxonomy" id="2613965"/>
    <lineage>
        <taxon>Bacteria</taxon>
        <taxon>Pseudomonadati</taxon>
        <taxon>Pseudomonadota</taxon>
        <taxon>Alphaproteobacteria</taxon>
        <taxon>Rhodobacterales</taxon>
        <taxon>Paracoccaceae</taxon>
        <taxon>Pseudooceanicola</taxon>
    </lineage>
</organism>
<dbReference type="RefSeq" id="WP_193079771.1">
    <property type="nucleotide sequence ID" value="NZ_CP045201.1"/>
</dbReference>
<gene>
    <name evidence="1" type="ORF">F3W81_14085</name>
</gene>
<dbReference type="InterPro" id="IPR007396">
    <property type="entry name" value="TR_PAI2-type"/>
</dbReference>
<name>A0A7L9WPS8_9RHOB</name>
<keyword evidence="2" id="KW-1185">Reference proteome</keyword>